<dbReference type="SMART" id="SM00386">
    <property type="entry name" value="HAT"/>
    <property type="match status" value="8"/>
</dbReference>
<keyword evidence="3" id="KW-0507">mRNA processing</keyword>
<keyword evidence="4" id="KW-0747">Spliceosome</keyword>
<dbReference type="PANTHER" id="PTHR11246">
    <property type="entry name" value="PRE-MRNA SPLICING FACTOR"/>
    <property type="match status" value="1"/>
</dbReference>
<organism evidence="12">
    <name type="scientific">Ananas comosus var. bracteatus</name>
    <name type="common">red pineapple</name>
    <dbReference type="NCBI Taxonomy" id="296719"/>
    <lineage>
        <taxon>Eukaryota</taxon>
        <taxon>Viridiplantae</taxon>
        <taxon>Streptophyta</taxon>
        <taxon>Embryophyta</taxon>
        <taxon>Tracheophyta</taxon>
        <taxon>Spermatophyta</taxon>
        <taxon>Magnoliopsida</taxon>
        <taxon>Liliopsida</taxon>
        <taxon>Poales</taxon>
        <taxon>Bromeliaceae</taxon>
        <taxon>Bromelioideae</taxon>
        <taxon>Ananas</taxon>
    </lineage>
</organism>
<dbReference type="SUPFAM" id="SSF48452">
    <property type="entry name" value="TPR-like"/>
    <property type="match status" value="3"/>
</dbReference>
<evidence type="ECO:0000313" key="12">
    <source>
        <dbReference type="EMBL" id="CAD1827749.1"/>
    </source>
</evidence>
<dbReference type="GO" id="GO:0000974">
    <property type="term" value="C:Prp19 complex"/>
    <property type="evidence" value="ECO:0007669"/>
    <property type="project" value="TreeGrafter"/>
</dbReference>
<dbReference type="Gene3D" id="1.25.40.10">
    <property type="entry name" value="Tetratricopeptide repeat domain"/>
    <property type="match status" value="3"/>
</dbReference>
<dbReference type="Pfam" id="PF23220">
    <property type="entry name" value="HAT_Syf1_M"/>
    <property type="match status" value="1"/>
</dbReference>
<accession>A0A6V7PA92</accession>
<evidence type="ECO:0000256" key="4">
    <source>
        <dbReference type="ARBA" id="ARBA00022728"/>
    </source>
</evidence>
<feature type="compositionally biased region" description="Low complexity" evidence="8">
    <location>
        <begin position="226"/>
        <end position="238"/>
    </location>
</feature>
<evidence type="ECO:0008006" key="13">
    <source>
        <dbReference type="Google" id="ProtNLM"/>
    </source>
</evidence>
<keyword evidence="7" id="KW-0539">Nucleus</keyword>
<evidence type="ECO:0000256" key="1">
    <source>
        <dbReference type="ARBA" id="ARBA00004123"/>
    </source>
</evidence>
<dbReference type="Pfam" id="PF23233">
    <property type="entry name" value="HAT_Syf1_CNRKL1_N"/>
    <property type="match status" value="2"/>
</dbReference>
<dbReference type="PANTHER" id="PTHR11246:SF19">
    <property type="entry name" value="OS06G0235800 PROTEIN"/>
    <property type="match status" value="1"/>
</dbReference>
<proteinExistence type="inferred from homology"/>
<evidence type="ECO:0000256" key="2">
    <source>
        <dbReference type="ARBA" id="ARBA00008644"/>
    </source>
</evidence>
<feature type="domain" description="Pre-mRNA-splicing factor SYF1 central HAT repeats" evidence="9">
    <location>
        <begin position="337"/>
        <end position="457"/>
    </location>
</feature>
<evidence type="ECO:0000256" key="7">
    <source>
        <dbReference type="ARBA" id="ARBA00023242"/>
    </source>
</evidence>
<dbReference type="InterPro" id="IPR045075">
    <property type="entry name" value="Syf1-like"/>
</dbReference>
<evidence type="ECO:0000256" key="3">
    <source>
        <dbReference type="ARBA" id="ARBA00022664"/>
    </source>
</evidence>
<evidence type="ECO:0000259" key="9">
    <source>
        <dbReference type="Pfam" id="PF23220"/>
    </source>
</evidence>
<comment type="subcellular location">
    <subcellularLocation>
        <location evidence="1">Nucleus</location>
    </subcellularLocation>
</comment>
<comment type="similarity">
    <text evidence="2">Belongs to the crooked-neck family.</text>
</comment>
<dbReference type="InterPro" id="IPR055433">
    <property type="entry name" value="HAT_Syf1-like_N"/>
</dbReference>
<dbReference type="GO" id="GO:0000349">
    <property type="term" value="P:generation of catalytic spliceosome for first transesterification step"/>
    <property type="evidence" value="ECO:0007669"/>
    <property type="project" value="TreeGrafter"/>
</dbReference>
<evidence type="ECO:0000256" key="5">
    <source>
        <dbReference type="ARBA" id="ARBA00022737"/>
    </source>
</evidence>
<dbReference type="InterPro" id="IPR055430">
    <property type="entry name" value="HAT_Syf1_CNRKL1_C"/>
</dbReference>
<dbReference type="InterPro" id="IPR003107">
    <property type="entry name" value="HAT"/>
</dbReference>
<name>A0A6V7PA92_ANACO</name>
<feature type="compositionally biased region" description="Low complexity" evidence="8">
    <location>
        <begin position="286"/>
        <end position="296"/>
    </location>
</feature>
<reference evidence="12" key="1">
    <citation type="submission" date="2020-07" db="EMBL/GenBank/DDBJ databases">
        <authorList>
            <person name="Lin J."/>
        </authorList>
    </citation>
    <scope>NUCLEOTIDE SEQUENCE</scope>
</reference>
<evidence type="ECO:0000256" key="6">
    <source>
        <dbReference type="ARBA" id="ARBA00023187"/>
    </source>
</evidence>
<evidence type="ECO:0000256" key="8">
    <source>
        <dbReference type="SAM" id="MobiDB-lite"/>
    </source>
</evidence>
<dbReference type="InterPro" id="IPR011990">
    <property type="entry name" value="TPR-like_helical_dom_sf"/>
</dbReference>
<evidence type="ECO:0000259" key="10">
    <source>
        <dbReference type="Pfam" id="PF23231"/>
    </source>
</evidence>
<feature type="domain" description="Pre-mRNA-splicing factor Syf1/CRNKL1-like C-terminal HAT-repeats" evidence="10">
    <location>
        <begin position="512"/>
        <end position="658"/>
    </location>
</feature>
<protein>
    <recommendedName>
        <fullName evidence="13">Pre-mRNA-splicing factor SYF1</fullName>
    </recommendedName>
</protein>
<dbReference type="Pfam" id="PF23231">
    <property type="entry name" value="HAT_Syf1_CNRKL1_C"/>
    <property type="match status" value="1"/>
</dbReference>
<feature type="domain" description="Pre-mRNA-splicing factor Syf1-like N-terminal HAT-repeats" evidence="11">
    <location>
        <begin position="101"/>
        <end position="158"/>
    </location>
</feature>
<gene>
    <name evidence="12" type="ORF">CB5_LOCUS10960</name>
</gene>
<keyword evidence="5" id="KW-0677">Repeat</keyword>
<sequence length="817" mass="94392">MHRMPRIWLMYLASLTAQRRVTRARRTFDRALRSLPVSQHARVWPLYLRLVSLPGVPLETAVRVHRRYLIFDPSHLEDYIELLLRSSRWQEAKYRYPSESDDFPYEEEVLREPLKLQAWRRYLAALAGAPPQKRFSIYERALRALPGSYKLWRGYLVELLDAARPSPSPTLLRRAQRRLRARPRHDAPDAPHLAHVPRLPHRAAPRHPREPHLRPRPPLPPRLPARRVWPSTSASSPSPASPSRPPSASTAVTSSSTPPTSRITSNCSSAPPAGRRPYLASPPPSTTTTSPSAPSRARPPPALARPLRHCRQPCRRNLNYRPERRSCHPQRHPPIPDEKGLLWTSLADYYARRGLFAKARDVFEDGLNAVSTARDFGLIFEAYAQFEQLLLAAKLDASDGEVDNGNLNDGEFWLNGGDDTDFLIARIELLFDRRPKLLNCVLLRQNPHNVEQWRRLKLKISLKELLQHFLEDFLYIGNNLTKGFNCRRAKLFDGDPSTQVSTYVRALKTVDPMKAVGKPYTLWVDFARMYESRNLLDSAEEVFERATQVNFKLIDHLATVWCEWAEMELRHNNFEKALQLMRQATAEPSVEVKKRAASDGNEPVQMKLHKSLRVWSAYVDLEESLGSVESTRDVYDRILDLKIATPQIILNYASFLETPSQEVKPLYLQYAKMEEDYGLLRRALHVYERAVKAVPDCEKSSVYESYINQAESLGFKEVRKIYEQAIEAGLPDSDLKSLCMRLADREASLGEIARARRLYTYASEYADLQSDSNFWKKWREFEIMHGNDDTFREMLRIKRTVSLHAQTFERIRRQRLQ</sequence>
<dbReference type="AlphaFoldDB" id="A0A6V7PA92"/>
<dbReference type="GO" id="GO:0071007">
    <property type="term" value="C:U2-type catalytic step 2 spliceosome"/>
    <property type="evidence" value="ECO:0007669"/>
    <property type="project" value="TreeGrafter"/>
</dbReference>
<keyword evidence="6" id="KW-0508">mRNA splicing</keyword>
<dbReference type="EMBL" id="LR862146">
    <property type="protein sequence ID" value="CAD1827749.1"/>
    <property type="molecule type" value="Genomic_DNA"/>
</dbReference>
<feature type="compositionally biased region" description="Low complexity" evidence="8">
    <location>
        <begin position="246"/>
        <end position="265"/>
    </location>
</feature>
<dbReference type="InterPro" id="IPR056350">
    <property type="entry name" value="HAT_Syf1_central"/>
</dbReference>
<evidence type="ECO:0000259" key="11">
    <source>
        <dbReference type="Pfam" id="PF23233"/>
    </source>
</evidence>
<dbReference type="GO" id="GO:0071014">
    <property type="term" value="C:post-mRNA release spliceosomal complex"/>
    <property type="evidence" value="ECO:0007669"/>
    <property type="project" value="TreeGrafter"/>
</dbReference>
<feature type="region of interest" description="Disordered" evidence="8">
    <location>
        <begin position="177"/>
        <end position="310"/>
    </location>
</feature>
<dbReference type="FunFam" id="1.25.40.10:FF:000137">
    <property type="entry name" value="Pre-mRNA-splicing factor syf1"/>
    <property type="match status" value="1"/>
</dbReference>
<feature type="domain" description="Pre-mRNA-splicing factor Syf1-like N-terminal HAT-repeats" evidence="11">
    <location>
        <begin position="1"/>
        <end position="73"/>
    </location>
</feature>